<evidence type="ECO:0000313" key="1">
    <source>
        <dbReference type="EMBL" id="SHJ76409.1"/>
    </source>
</evidence>
<dbReference type="Gene3D" id="2.160.10.10">
    <property type="entry name" value="Hexapeptide repeat proteins"/>
    <property type="match status" value="1"/>
</dbReference>
<dbReference type="PANTHER" id="PTHR23416">
    <property type="entry name" value="SIALIC ACID SYNTHASE-RELATED"/>
    <property type="match status" value="1"/>
</dbReference>
<gene>
    <name evidence="1" type="ORF">SAMN04487911_13514</name>
</gene>
<evidence type="ECO:0000313" key="2">
    <source>
        <dbReference type="Proteomes" id="UP000184231"/>
    </source>
</evidence>
<dbReference type="InterPro" id="IPR011004">
    <property type="entry name" value="Trimer_LpxA-like_sf"/>
</dbReference>
<reference evidence="2" key="1">
    <citation type="submission" date="2016-11" db="EMBL/GenBank/DDBJ databases">
        <authorList>
            <person name="Varghese N."/>
            <person name="Submissions S."/>
        </authorList>
    </citation>
    <scope>NUCLEOTIDE SEQUENCE [LARGE SCALE GENOMIC DNA]</scope>
    <source>
        <strain evidence="2">CGMCC 1.8863</strain>
    </source>
</reference>
<keyword evidence="1" id="KW-0808">Transferase</keyword>
<protein>
    <submittedName>
        <fullName evidence="1">Transferase hexapeptide (Six repeat-containing protein)</fullName>
    </submittedName>
</protein>
<dbReference type="OrthoDB" id="9814490at2"/>
<dbReference type="InterPro" id="IPR051159">
    <property type="entry name" value="Hexapeptide_acetyltransf"/>
</dbReference>
<dbReference type="CDD" id="cd04647">
    <property type="entry name" value="LbH_MAT_like"/>
    <property type="match status" value="1"/>
</dbReference>
<dbReference type="STRING" id="558155.SAMN04487911_13514"/>
<sequence length="214" mass="24243">MNKFSHLYSKCKESNTSFYFLLLKYFYYKLFYNKNIFSHQRVEISGVVNIETDYNLKVGVDYVGFMSSSDVTILNIKGKLKLLSDYSIGRGCRFDIGENAKVQIGKGGYINANTKLIIMHGLKIGDNCIISWDCQFLDDDFHEVHYENKKDSKNNIVIGNKVWIGCGVKIYKGSVIPSGSIVAANSVVRNQFNIPNCIIAGHPAEVIKENVQWD</sequence>
<keyword evidence="2" id="KW-1185">Reference proteome</keyword>
<accession>A0A1M6LYX9</accession>
<dbReference type="RefSeq" id="WP_084668529.1">
    <property type="nucleotide sequence ID" value="NZ_FQYX01000035.1"/>
</dbReference>
<dbReference type="EMBL" id="FQYX01000035">
    <property type="protein sequence ID" value="SHJ76409.1"/>
    <property type="molecule type" value="Genomic_DNA"/>
</dbReference>
<dbReference type="Proteomes" id="UP000184231">
    <property type="component" value="Unassembled WGS sequence"/>
</dbReference>
<dbReference type="GO" id="GO:0016740">
    <property type="term" value="F:transferase activity"/>
    <property type="evidence" value="ECO:0007669"/>
    <property type="project" value="UniProtKB-KW"/>
</dbReference>
<proteinExistence type="predicted"/>
<dbReference type="PANTHER" id="PTHR23416:SF78">
    <property type="entry name" value="LIPOPOLYSACCHARIDE BIOSYNTHESIS O-ACETYL TRANSFERASE WBBJ-RELATED"/>
    <property type="match status" value="1"/>
</dbReference>
<dbReference type="SUPFAM" id="SSF51161">
    <property type="entry name" value="Trimeric LpxA-like enzymes"/>
    <property type="match status" value="1"/>
</dbReference>
<dbReference type="AlphaFoldDB" id="A0A1M6LYX9"/>
<name>A0A1M6LYX9_9FLAO</name>
<organism evidence="1 2">
    <name type="scientific">Arenibacter nanhaiticus</name>
    <dbReference type="NCBI Taxonomy" id="558155"/>
    <lineage>
        <taxon>Bacteria</taxon>
        <taxon>Pseudomonadati</taxon>
        <taxon>Bacteroidota</taxon>
        <taxon>Flavobacteriia</taxon>
        <taxon>Flavobacteriales</taxon>
        <taxon>Flavobacteriaceae</taxon>
        <taxon>Arenibacter</taxon>
    </lineage>
</organism>